<reference evidence="5 6" key="1">
    <citation type="submission" date="2016-09" db="EMBL/GenBank/DDBJ databases">
        <title>Genomic evidence for plant-parasitic nematodes as the earliest Wolbachia hosts.</title>
        <authorList>
            <person name="Brown A.M."/>
            <person name="Wasala S.K."/>
            <person name="Howe D.K."/>
            <person name="Peetz A.B."/>
            <person name="Zasada I.A."/>
            <person name="Denver D.R."/>
        </authorList>
    </citation>
    <scope>NUCLEOTIDE SEQUENCE [LARGE SCALE GENOMIC DNA]</scope>
    <source>
        <strain evidence="6">wPpe</strain>
    </source>
</reference>
<dbReference type="Proteomes" id="UP000175679">
    <property type="component" value="Unassembled WGS sequence"/>
</dbReference>
<protein>
    <submittedName>
        <fullName evidence="5">PmbA protein</fullName>
    </submittedName>
</protein>
<dbReference type="InterPro" id="IPR002510">
    <property type="entry name" value="Metalloprtase-TldD/E_N"/>
</dbReference>
<gene>
    <name evidence="5" type="ORF">BIY23_04680</name>
</gene>
<accession>A0A1E7QKH8</accession>
<keyword evidence="6" id="KW-1185">Reference proteome</keyword>
<feature type="domain" description="Metalloprotease TldD/E N-terminal" evidence="2">
    <location>
        <begin position="21"/>
        <end position="84"/>
    </location>
</feature>
<evidence type="ECO:0000313" key="5">
    <source>
        <dbReference type="EMBL" id="OEY86846.1"/>
    </source>
</evidence>
<dbReference type="GO" id="GO:0006508">
    <property type="term" value="P:proteolysis"/>
    <property type="evidence" value="ECO:0007669"/>
    <property type="project" value="InterPro"/>
</dbReference>
<feature type="domain" description="Metalloprotease TldD/E C-terminal" evidence="3">
    <location>
        <begin position="223"/>
        <end position="438"/>
    </location>
</feature>
<dbReference type="AlphaFoldDB" id="A0A1E7QKH8"/>
<dbReference type="EMBL" id="MJMG01000003">
    <property type="protein sequence ID" value="OEY86846.1"/>
    <property type="molecule type" value="Genomic_DNA"/>
</dbReference>
<dbReference type="GO" id="GO:0005829">
    <property type="term" value="C:cytosol"/>
    <property type="evidence" value="ECO:0007669"/>
    <property type="project" value="TreeGrafter"/>
</dbReference>
<dbReference type="InterPro" id="IPR045569">
    <property type="entry name" value="Metalloprtase-TldD/E_C"/>
</dbReference>
<evidence type="ECO:0000259" key="3">
    <source>
        <dbReference type="Pfam" id="PF19289"/>
    </source>
</evidence>
<dbReference type="PANTHER" id="PTHR43421">
    <property type="entry name" value="METALLOPROTEASE PMBA"/>
    <property type="match status" value="1"/>
</dbReference>
<evidence type="ECO:0000313" key="6">
    <source>
        <dbReference type="Proteomes" id="UP000175679"/>
    </source>
</evidence>
<dbReference type="RefSeq" id="WP_070064899.1">
    <property type="nucleotide sequence ID" value="NZ_MJMG01000003.1"/>
</dbReference>
<feature type="domain" description="Metalloprotease TldD/E central" evidence="4">
    <location>
        <begin position="114"/>
        <end position="215"/>
    </location>
</feature>
<dbReference type="PANTHER" id="PTHR43421:SF1">
    <property type="entry name" value="METALLOPROTEASE PMBA"/>
    <property type="match status" value="1"/>
</dbReference>
<dbReference type="GO" id="GO:0008237">
    <property type="term" value="F:metallopeptidase activity"/>
    <property type="evidence" value="ECO:0007669"/>
    <property type="project" value="InterPro"/>
</dbReference>
<dbReference type="Pfam" id="PF19289">
    <property type="entry name" value="PmbA_TldD_3rd"/>
    <property type="match status" value="1"/>
</dbReference>
<evidence type="ECO:0000259" key="4">
    <source>
        <dbReference type="Pfam" id="PF19290"/>
    </source>
</evidence>
<comment type="caution">
    <text evidence="5">The sequence shown here is derived from an EMBL/GenBank/DDBJ whole genome shotgun (WGS) entry which is preliminary data.</text>
</comment>
<proteinExistence type="inferred from homology"/>
<evidence type="ECO:0000259" key="2">
    <source>
        <dbReference type="Pfam" id="PF01523"/>
    </source>
</evidence>
<organism evidence="5 6">
    <name type="scientific">Wolbachia pipientis</name>
    <dbReference type="NCBI Taxonomy" id="955"/>
    <lineage>
        <taxon>Bacteria</taxon>
        <taxon>Pseudomonadati</taxon>
        <taxon>Pseudomonadota</taxon>
        <taxon>Alphaproteobacteria</taxon>
        <taxon>Rickettsiales</taxon>
        <taxon>Anaplasmataceae</taxon>
        <taxon>Wolbachieae</taxon>
        <taxon>Wolbachia</taxon>
    </lineage>
</organism>
<dbReference type="Gene3D" id="3.30.2290.10">
    <property type="entry name" value="PmbA/TldD superfamily"/>
    <property type="match status" value="1"/>
</dbReference>
<dbReference type="Pfam" id="PF01523">
    <property type="entry name" value="PmbA_TldD_1st"/>
    <property type="match status" value="1"/>
</dbReference>
<dbReference type="InterPro" id="IPR045570">
    <property type="entry name" value="Metalloprtase-TldD/E_cen_dom"/>
</dbReference>
<comment type="similarity">
    <text evidence="1">Belongs to the peptidase U62 family.</text>
</comment>
<dbReference type="InterPro" id="IPR035068">
    <property type="entry name" value="TldD/PmbA_N"/>
</dbReference>
<dbReference type="Pfam" id="PF19290">
    <property type="entry name" value="PmbA_TldD_2nd"/>
    <property type="match status" value="1"/>
</dbReference>
<dbReference type="InterPro" id="IPR047657">
    <property type="entry name" value="PmbA"/>
</dbReference>
<name>A0A1E7QKH8_WOLPI</name>
<evidence type="ECO:0000256" key="1">
    <source>
        <dbReference type="ARBA" id="ARBA00005836"/>
    </source>
</evidence>
<dbReference type="InterPro" id="IPR036059">
    <property type="entry name" value="TldD/PmbA_sf"/>
</dbReference>
<sequence length="442" mass="47889">MDILNIAADITQSIKKRNLYAEVVIHETNKISVSQRLLKIEQVSQSKNCTIGIRAIANKNKSAYVSTNDLTNLDEVINLVIEMAKNAPEDIYIDFATQDLPSVTGLAILDSNIITINDLTKITETAENTALKHDKIINSEGASASYTLTNIALSTATGFIGSFSKSIFTNEVAVIAREKDQMKVGYEYDIGCNFYDLKTPQIIGTEAAQRAAAQLNARTIETSRLPVVLEKRAAKELVKNFASAINSNNVASNSSFLQNSLNASIFSDQITIIDNPMLPKGIASRPFDGEGIVSKKNILVCNGILQNWILDLSSAKRLNLITTGNAIRASNASITPGASNFYIKNGDITFAELIQNITKGIFVTDVFGFGINLINGDYSQGASGFYIENGEITYPVHEITIAGNLKDMLSNITIADDLSFCGQYNSPTIKIAEMTVAGSSKI</sequence>
<dbReference type="OrthoDB" id="9803618at2"/>
<dbReference type="SUPFAM" id="SSF111283">
    <property type="entry name" value="Putative modulator of DNA gyrase, PmbA/TldD"/>
    <property type="match status" value="1"/>
</dbReference>